<feature type="compositionally biased region" description="Low complexity" evidence="1">
    <location>
        <begin position="40"/>
        <end position="69"/>
    </location>
</feature>
<protein>
    <submittedName>
        <fullName evidence="2">Uncharacterized protein</fullName>
    </submittedName>
</protein>
<feature type="region of interest" description="Disordered" evidence="1">
    <location>
        <begin position="328"/>
        <end position="349"/>
    </location>
</feature>
<organism evidence="2 3">
    <name type="scientific">Dissophora globulifera</name>
    <dbReference type="NCBI Taxonomy" id="979702"/>
    <lineage>
        <taxon>Eukaryota</taxon>
        <taxon>Fungi</taxon>
        <taxon>Fungi incertae sedis</taxon>
        <taxon>Mucoromycota</taxon>
        <taxon>Mortierellomycotina</taxon>
        <taxon>Mortierellomycetes</taxon>
        <taxon>Mortierellales</taxon>
        <taxon>Mortierellaceae</taxon>
        <taxon>Dissophora</taxon>
    </lineage>
</organism>
<name>A0A9P6RDI7_9FUNG</name>
<dbReference type="EMBL" id="JAAAIP010000468">
    <property type="protein sequence ID" value="KAG0316630.1"/>
    <property type="molecule type" value="Genomic_DNA"/>
</dbReference>
<feature type="region of interest" description="Disordered" evidence="1">
    <location>
        <begin position="36"/>
        <end position="94"/>
    </location>
</feature>
<keyword evidence="3" id="KW-1185">Reference proteome</keyword>
<comment type="caution">
    <text evidence="2">The sequence shown here is derived from an EMBL/GenBank/DDBJ whole genome shotgun (WGS) entry which is preliminary data.</text>
</comment>
<proteinExistence type="predicted"/>
<gene>
    <name evidence="2" type="ORF">BGZ99_006769</name>
</gene>
<sequence length="493" mass="54990">MNTSPLSMEAIALPVLPAPFLTISTATTAHEKASFSRSCSPFPVSNQPSPQVSPVLSSSPASPSLRQPSTVTPLTSPADYSNSSSLPPSSAASPCLAEQRLRSSFAQHNEYQQQMRKRLSEADHPLHLPGPELAQRHQQQLALQLEYYRQLQIMHGQRARDIELLHLQQRQLQQRQHQPVHVVKRVQLAQQMLQMQQLYHAQQIQKIQYLQKLNFLQSQPVQGSNDEAAHASLAQNSKAICEEDIVKLEIDPNTIHIPMRAASRPRLDLHQILGTGAHGLRPTLVGQNRVPELAKIVLPSPEHIKKLRMQRLKQQARMRQAAALAATKMSKSASVPKKVPQPSEPSQPCATSNVIGMDVDPAPAQLACSEVSDVAIATLPNSSTSPAQALAQDSALVEKTVRSTVWTSSTTSVVPRSKADLQYKRQLRHSMALQQHMIQDHTHRYRIFQAFCLLQRAREAQALDELQIQQRKKLQTLAWVESVRHSKELEIPQ</sequence>
<dbReference type="AlphaFoldDB" id="A0A9P6RDI7"/>
<dbReference type="Proteomes" id="UP000738325">
    <property type="component" value="Unassembled WGS sequence"/>
</dbReference>
<reference evidence="2" key="1">
    <citation type="journal article" date="2020" name="Fungal Divers.">
        <title>Resolving the Mortierellaceae phylogeny through synthesis of multi-gene phylogenetics and phylogenomics.</title>
        <authorList>
            <person name="Vandepol N."/>
            <person name="Liber J."/>
            <person name="Desiro A."/>
            <person name="Na H."/>
            <person name="Kennedy M."/>
            <person name="Barry K."/>
            <person name="Grigoriev I.V."/>
            <person name="Miller A.N."/>
            <person name="O'Donnell K."/>
            <person name="Stajich J.E."/>
            <person name="Bonito G."/>
        </authorList>
    </citation>
    <scope>NUCLEOTIDE SEQUENCE</scope>
    <source>
        <strain evidence="2">REB-010B</strain>
    </source>
</reference>
<evidence type="ECO:0000313" key="3">
    <source>
        <dbReference type="Proteomes" id="UP000738325"/>
    </source>
</evidence>
<feature type="compositionally biased region" description="Polar residues" evidence="1">
    <location>
        <begin position="70"/>
        <end position="80"/>
    </location>
</feature>
<feature type="compositionally biased region" description="Low complexity" evidence="1">
    <location>
        <begin position="81"/>
        <end position="94"/>
    </location>
</feature>
<evidence type="ECO:0000256" key="1">
    <source>
        <dbReference type="SAM" id="MobiDB-lite"/>
    </source>
</evidence>
<dbReference type="OrthoDB" id="2435002at2759"/>
<evidence type="ECO:0000313" key="2">
    <source>
        <dbReference type="EMBL" id="KAG0316630.1"/>
    </source>
</evidence>
<accession>A0A9P6RDI7</accession>